<dbReference type="Gene3D" id="3.30.390.120">
    <property type="match status" value="1"/>
</dbReference>
<comment type="cofactor">
    <cofactor evidence="1">
        <name>FAD</name>
        <dbReference type="ChEBI" id="CHEBI:57692"/>
    </cofactor>
</comment>
<dbReference type="STRING" id="398579.Spea_3651"/>
<evidence type="ECO:0000256" key="5">
    <source>
        <dbReference type="ARBA" id="ARBA00022630"/>
    </source>
</evidence>
<dbReference type="Pfam" id="PF07992">
    <property type="entry name" value="Pyr_redox_2"/>
    <property type="match status" value="1"/>
</dbReference>
<keyword evidence="8" id="KW-0520">NAD</keyword>
<evidence type="ECO:0000256" key="7">
    <source>
        <dbReference type="ARBA" id="ARBA00023002"/>
    </source>
</evidence>
<protein>
    <submittedName>
        <fullName evidence="11">FAD-dependent pyridine nucleotide-disulphide oxidoreductase</fullName>
    </submittedName>
</protein>
<dbReference type="SUPFAM" id="SSF51905">
    <property type="entry name" value="FAD/NAD(P)-binding domain"/>
    <property type="match status" value="1"/>
</dbReference>
<dbReference type="InterPro" id="IPR023753">
    <property type="entry name" value="FAD/NAD-binding_dom"/>
</dbReference>
<feature type="domain" description="FAD/NAD(P)-binding" evidence="9">
    <location>
        <begin position="10"/>
        <end position="287"/>
    </location>
</feature>
<evidence type="ECO:0000256" key="1">
    <source>
        <dbReference type="ARBA" id="ARBA00001974"/>
    </source>
</evidence>
<dbReference type="InterPro" id="IPR050260">
    <property type="entry name" value="FAD-bd_OxRdtase"/>
</dbReference>
<evidence type="ECO:0000256" key="2">
    <source>
        <dbReference type="ARBA" id="ARBA00004496"/>
    </source>
</evidence>
<dbReference type="InterPro" id="IPR041364">
    <property type="entry name" value="Rbx-bd"/>
</dbReference>
<dbReference type="HOGENOM" id="CLU_003291_4_4_6"/>
<dbReference type="NCBIfam" id="NF003437">
    <property type="entry name" value="PRK04965.1"/>
    <property type="match status" value="1"/>
</dbReference>
<dbReference type="Gene3D" id="3.50.50.60">
    <property type="entry name" value="FAD/NAD(P)-binding domain"/>
    <property type="match status" value="2"/>
</dbReference>
<dbReference type="Pfam" id="PF18113">
    <property type="entry name" value="Rbx_binding"/>
    <property type="match status" value="1"/>
</dbReference>
<accession>A8H8S5</accession>
<dbReference type="eggNOG" id="COG0446">
    <property type="taxonomic scope" value="Bacteria"/>
</dbReference>
<name>A8H8S5_SHEPA</name>
<proteinExistence type="inferred from homology"/>
<dbReference type="AlphaFoldDB" id="A8H8S5"/>
<dbReference type="RefSeq" id="WP_012156846.1">
    <property type="nucleotide sequence ID" value="NC_009901.1"/>
</dbReference>
<dbReference type="GO" id="GO:0016491">
    <property type="term" value="F:oxidoreductase activity"/>
    <property type="evidence" value="ECO:0007669"/>
    <property type="project" value="UniProtKB-KW"/>
</dbReference>
<dbReference type="KEGG" id="spl:Spea_3651"/>
<dbReference type="PRINTS" id="PR00368">
    <property type="entry name" value="FADPNR"/>
</dbReference>
<feature type="domain" description="Rubredoxin binding" evidence="10">
    <location>
        <begin position="314"/>
        <end position="384"/>
    </location>
</feature>
<organism evidence="11 12">
    <name type="scientific">Shewanella pealeana (strain ATCC 700345 / ANG-SQ1)</name>
    <dbReference type="NCBI Taxonomy" id="398579"/>
    <lineage>
        <taxon>Bacteria</taxon>
        <taxon>Pseudomonadati</taxon>
        <taxon>Pseudomonadota</taxon>
        <taxon>Gammaproteobacteria</taxon>
        <taxon>Alteromonadales</taxon>
        <taxon>Shewanellaceae</taxon>
        <taxon>Shewanella</taxon>
    </lineage>
</organism>
<evidence type="ECO:0000256" key="8">
    <source>
        <dbReference type="ARBA" id="ARBA00023027"/>
    </source>
</evidence>
<keyword evidence="4" id="KW-0963">Cytoplasm</keyword>
<comment type="subcellular location">
    <subcellularLocation>
        <location evidence="2">Cytoplasm</location>
    </subcellularLocation>
</comment>
<keyword evidence="7" id="KW-0560">Oxidoreductase</keyword>
<dbReference type="PANTHER" id="PTHR43429:SF3">
    <property type="entry name" value="NITRITE REDUCTASE [NAD(P)H]"/>
    <property type="match status" value="1"/>
</dbReference>
<evidence type="ECO:0000313" key="12">
    <source>
        <dbReference type="Proteomes" id="UP000002608"/>
    </source>
</evidence>
<keyword evidence="12" id="KW-1185">Reference proteome</keyword>
<evidence type="ECO:0000259" key="9">
    <source>
        <dbReference type="Pfam" id="PF07992"/>
    </source>
</evidence>
<comment type="similarity">
    <text evidence="3">Belongs to the FAD-dependent oxidoreductase family.</text>
</comment>
<dbReference type="EMBL" id="CP000851">
    <property type="protein sequence ID" value="ABV88962.1"/>
    <property type="molecule type" value="Genomic_DNA"/>
</dbReference>
<dbReference type="GO" id="GO:0005737">
    <property type="term" value="C:cytoplasm"/>
    <property type="evidence" value="ECO:0007669"/>
    <property type="project" value="UniProtKB-SubCell"/>
</dbReference>
<evidence type="ECO:0000313" key="11">
    <source>
        <dbReference type="EMBL" id="ABV88962.1"/>
    </source>
</evidence>
<dbReference type="Proteomes" id="UP000002608">
    <property type="component" value="Chromosome"/>
</dbReference>
<evidence type="ECO:0000259" key="10">
    <source>
        <dbReference type="Pfam" id="PF18113"/>
    </source>
</evidence>
<sequence length="389" mass="41674">MMSEQIDAPIVIIGSGFAAYQLIRAIRRSDQTIKIQVFSADNGDDYNKPDLSHVVSKQQLASDLVRASGDELARELNFELHANTYVDSIEPDQHKIMVAGKVYPYAKLVIATGARAFVPPLSGNAVDRIVTLNSLQEYQVAEQELALAKRVLVIGGGLIGTELSMDLATAGKRVITVDPCDQLMANLLPEYIATQLSKQMQQIGVQLALNNKVSSISSSEDCGAFQVELANGESLIVDTVISAAGLQANTQLALQAGLAVKRGIVVDKQMQTTAMDVYALGDCAEIGGKVLAYLQPALVCANALAKTLLGQLTAVVLPAMLVKVKTPLYPIQLAGQAVQQVNRWQLDIDAQGTCVQAFDTDEQLQGFVVAEQHMSKAFGLLKRLGKAPA</sequence>
<keyword evidence="6" id="KW-0274">FAD</keyword>
<dbReference type="PRINTS" id="PR00411">
    <property type="entry name" value="PNDRDTASEI"/>
</dbReference>
<reference evidence="11 12" key="1">
    <citation type="submission" date="2007-10" db="EMBL/GenBank/DDBJ databases">
        <title>Complete sequence of Shewanella pealeana ATCC 700345.</title>
        <authorList>
            <consortium name="US DOE Joint Genome Institute"/>
            <person name="Copeland A."/>
            <person name="Lucas S."/>
            <person name="Lapidus A."/>
            <person name="Barry K."/>
            <person name="Glavina del Rio T."/>
            <person name="Dalin E."/>
            <person name="Tice H."/>
            <person name="Pitluck S."/>
            <person name="Chertkov O."/>
            <person name="Brettin T."/>
            <person name="Bruce D."/>
            <person name="Detter J.C."/>
            <person name="Han C."/>
            <person name="Schmutz J."/>
            <person name="Larimer F."/>
            <person name="Land M."/>
            <person name="Hauser L."/>
            <person name="Kyrpides N."/>
            <person name="Kim E."/>
            <person name="Zhao J.-S.Z."/>
            <person name="Manno D."/>
            <person name="Hawari J."/>
            <person name="Richardson P."/>
        </authorList>
    </citation>
    <scope>NUCLEOTIDE SEQUENCE [LARGE SCALE GENOMIC DNA]</scope>
    <source>
        <strain evidence="12">ATCC 700345 / ANG-SQ1</strain>
    </source>
</reference>
<gene>
    <name evidence="11" type="ordered locus">Spea_3651</name>
</gene>
<dbReference type="PANTHER" id="PTHR43429">
    <property type="entry name" value="PYRIDINE NUCLEOTIDE-DISULFIDE OXIDOREDUCTASE DOMAIN-CONTAINING"/>
    <property type="match status" value="1"/>
</dbReference>
<dbReference type="InterPro" id="IPR036188">
    <property type="entry name" value="FAD/NAD-bd_sf"/>
</dbReference>
<evidence type="ECO:0000256" key="3">
    <source>
        <dbReference type="ARBA" id="ARBA00006442"/>
    </source>
</evidence>
<evidence type="ECO:0000256" key="4">
    <source>
        <dbReference type="ARBA" id="ARBA00022490"/>
    </source>
</evidence>
<keyword evidence="5" id="KW-0285">Flavoprotein</keyword>
<evidence type="ECO:0000256" key="6">
    <source>
        <dbReference type="ARBA" id="ARBA00022827"/>
    </source>
</evidence>